<dbReference type="SUPFAM" id="SSF52540">
    <property type="entry name" value="P-loop containing nucleoside triphosphate hydrolases"/>
    <property type="match status" value="1"/>
</dbReference>
<dbReference type="FunFam" id="3.40.50.300:FF:000032">
    <property type="entry name" value="Export ABC transporter ATP-binding protein"/>
    <property type="match status" value="1"/>
</dbReference>
<evidence type="ECO:0000256" key="5">
    <source>
        <dbReference type="ARBA" id="ARBA00022692"/>
    </source>
</evidence>
<dbReference type="InterPro" id="IPR050250">
    <property type="entry name" value="Macrolide_Exporter_MacB"/>
</dbReference>
<dbReference type="PANTHER" id="PTHR30572:SF4">
    <property type="entry name" value="ABC TRANSPORTER PERMEASE YTRF"/>
    <property type="match status" value="1"/>
</dbReference>
<dbReference type="InterPro" id="IPR017871">
    <property type="entry name" value="ABC_transporter-like_CS"/>
</dbReference>
<dbReference type="InterPro" id="IPR025857">
    <property type="entry name" value="MacB_PCD"/>
</dbReference>
<evidence type="ECO:0000256" key="13">
    <source>
        <dbReference type="SAM" id="MobiDB-lite"/>
    </source>
</evidence>
<feature type="transmembrane region" description="Helical" evidence="14">
    <location>
        <begin position="272"/>
        <end position="290"/>
    </location>
</feature>
<feature type="transmembrane region" description="Helical" evidence="14">
    <location>
        <begin position="631"/>
        <end position="664"/>
    </location>
</feature>
<evidence type="ECO:0000256" key="1">
    <source>
        <dbReference type="ARBA" id="ARBA00004429"/>
    </source>
</evidence>
<dbReference type="PANTHER" id="PTHR30572">
    <property type="entry name" value="MEMBRANE COMPONENT OF TRANSPORTER-RELATED"/>
    <property type="match status" value="1"/>
</dbReference>
<evidence type="ECO:0000256" key="4">
    <source>
        <dbReference type="ARBA" id="ARBA00022519"/>
    </source>
</evidence>
<evidence type="ECO:0000256" key="9">
    <source>
        <dbReference type="ARBA" id="ARBA00023136"/>
    </source>
</evidence>
<feature type="compositionally biased region" description="Low complexity" evidence="13">
    <location>
        <begin position="242"/>
        <end position="265"/>
    </location>
</feature>
<dbReference type="Pfam" id="PF12704">
    <property type="entry name" value="MacB_PCD"/>
    <property type="match status" value="1"/>
</dbReference>
<dbReference type="GO" id="GO:0046677">
    <property type="term" value="P:response to antibiotic"/>
    <property type="evidence" value="ECO:0007669"/>
    <property type="project" value="UniProtKB-KW"/>
</dbReference>
<comment type="subcellular location">
    <subcellularLocation>
        <location evidence="1">Cell inner membrane</location>
        <topology evidence="1">Multi-pass membrane protein</topology>
    </subcellularLocation>
</comment>
<evidence type="ECO:0000256" key="3">
    <source>
        <dbReference type="ARBA" id="ARBA00022475"/>
    </source>
</evidence>
<evidence type="ECO:0000256" key="10">
    <source>
        <dbReference type="ARBA" id="ARBA00023251"/>
    </source>
</evidence>
<dbReference type="EC" id="3.6.3.-" evidence="15"/>
<keyword evidence="4" id="KW-0997">Cell inner membrane</keyword>
<evidence type="ECO:0000256" key="7">
    <source>
        <dbReference type="ARBA" id="ARBA00022840"/>
    </source>
</evidence>
<dbReference type="InterPro" id="IPR003439">
    <property type="entry name" value="ABC_transporter-like_ATP-bd"/>
</dbReference>
<evidence type="ECO:0000256" key="6">
    <source>
        <dbReference type="ARBA" id="ARBA00022741"/>
    </source>
</evidence>
<keyword evidence="10" id="KW-0046">Antibiotic resistance</keyword>
<keyword evidence="15" id="KW-0378">Hydrolase</keyword>
<dbReference type="GO" id="GO:0005524">
    <property type="term" value="F:ATP binding"/>
    <property type="evidence" value="ECO:0007669"/>
    <property type="project" value="UniProtKB-KW"/>
</dbReference>
<feature type="transmembrane region" description="Helical" evidence="14">
    <location>
        <begin position="670"/>
        <end position="692"/>
    </location>
</feature>
<dbReference type="RefSeq" id="WP_013639319.1">
    <property type="nucleotide sequence ID" value="NC_015186.1"/>
</dbReference>
<dbReference type="Pfam" id="PF00005">
    <property type="entry name" value="ABC_tran"/>
    <property type="match status" value="1"/>
</dbReference>
<dbReference type="GO" id="GO:0016887">
    <property type="term" value="F:ATP hydrolysis activity"/>
    <property type="evidence" value="ECO:0007669"/>
    <property type="project" value="InterPro"/>
</dbReference>
<dbReference type="Gene3D" id="3.40.50.300">
    <property type="entry name" value="P-loop containing nucleotide triphosphate hydrolases"/>
    <property type="match status" value="1"/>
</dbReference>
<dbReference type="Pfam" id="PF02687">
    <property type="entry name" value="FtsX"/>
    <property type="match status" value="1"/>
</dbReference>
<dbReference type="KEGG" id="amv:ACMV_03370"/>
<dbReference type="InterPro" id="IPR027417">
    <property type="entry name" value="P-loop_NTPase"/>
</dbReference>
<comment type="similarity">
    <text evidence="11">Belongs to the ABC-4 integral membrane protein family.</text>
</comment>
<dbReference type="InterPro" id="IPR003838">
    <property type="entry name" value="ABC3_permease_C"/>
</dbReference>
<dbReference type="GO" id="GO:0005886">
    <property type="term" value="C:plasma membrane"/>
    <property type="evidence" value="ECO:0007669"/>
    <property type="project" value="UniProtKB-SubCell"/>
</dbReference>
<dbReference type="Proteomes" id="UP000007100">
    <property type="component" value="Chromosome"/>
</dbReference>
<feature type="region of interest" description="Disordered" evidence="13">
    <location>
        <begin position="234"/>
        <end position="265"/>
    </location>
</feature>
<keyword evidence="2" id="KW-0813">Transport</keyword>
<keyword evidence="5 14" id="KW-0812">Transmembrane</keyword>
<dbReference type="InterPro" id="IPR003593">
    <property type="entry name" value="AAA+_ATPase"/>
</dbReference>
<dbReference type="CDD" id="cd03255">
    <property type="entry name" value="ABC_MJ0796_LolCDE_FtsE"/>
    <property type="match status" value="1"/>
</dbReference>
<name>F0J2P5_ACIMA</name>
<keyword evidence="8 14" id="KW-1133">Transmembrane helix</keyword>
<evidence type="ECO:0000313" key="16">
    <source>
        <dbReference type="Proteomes" id="UP000007100"/>
    </source>
</evidence>
<evidence type="ECO:0000313" key="15">
    <source>
        <dbReference type="EMBL" id="BAJ79684.1"/>
    </source>
</evidence>
<evidence type="ECO:0000256" key="14">
    <source>
        <dbReference type="SAM" id="Phobius"/>
    </source>
</evidence>
<dbReference type="GO" id="GO:0022857">
    <property type="term" value="F:transmembrane transporter activity"/>
    <property type="evidence" value="ECO:0007669"/>
    <property type="project" value="TreeGrafter"/>
</dbReference>
<evidence type="ECO:0000256" key="12">
    <source>
        <dbReference type="ARBA" id="ARBA00038388"/>
    </source>
</evidence>
<evidence type="ECO:0000256" key="11">
    <source>
        <dbReference type="ARBA" id="ARBA00038076"/>
    </source>
</evidence>
<feature type="transmembrane region" description="Helical" evidence="14">
    <location>
        <begin position="585"/>
        <end position="610"/>
    </location>
</feature>
<dbReference type="SMART" id="SM00382">
    <property type="entry name" value="AAA"/>
    <property type="match status" value="1"/>
</dbReference>
<proteinExistence type="inferred from homology"/>
<organism evidence="15 16">
    <name type="scientific">Acidiphilium multivorum (strain DSM 11245 / JCM 8867 / NBRC 100883 / AIU 301)</name>
    <dbReference type="NCBI Taxonomy" id="926570"/>
    <lineage>
        <taxon>Bacteria</taxon>
        <taxon>Pseudomonadati</taxon>
        <taxon>Pseudomonadota</taxon>
        <taxon>Alphaproteobacteria</taxon>
        <taxon>Acetobacterales</taxon>
        <taxon>Acidocellaceae</taxon>
        <taxon>Acidiphilium</taxon>
    </lineage>
</organism>
<evidence type="ECO:0000256" key="2">
    <source>
        <dbReference type="ARBA" id="ARBA00022448"/>
    </source>
</evidence>
<reference evidence="15 16" key="1">
    <citation type="submission" date="2010-12" db="EMBL/GenBank/DDBJ databases">
        <title>Whole genome sequence of Acidiphilium multivorum AIU301.</title>
        <authorList>
            <person name="Narita-Yamada S."/>
            <person name="Nakamura S."/>
            <person name="Ito N."/>
            <person name="Takarada H."/>
            <person name="Katano Y."/>
            <person name="Nakazawa H."/>
            <person name="Hosoyama A."/>
            <person name="Yamada R."/>
            <person name="Fujita N."/>
        </authorList>
    </citation>
    <scope>NUCLEOTIDE SEQUENCE [LARGE SCALE GENOMIC DNA]</scope>
    <source>
        <strain evidence="16">DSM 11245 / JCM 8867 / AIU301</strain>
    </source>
</reference>
<feature type="transmembrane region" description="Helical" evidence="14">
    <location>
        <begin position="297"/>
        <end position="317"/>
    </location>
</feature>
<dbReference type="OrthoDB" id="9770036at2"/>
<evidence type="ECO:0000256" key="8">
    <source>
        <dbReference type="ARBA" id="ARBA00022989"/>
    </source>
</evidence>
<protein>
    <submittedName>
        <fullName evidence="15">Macrolide export ATP-binding/permease protein MacB</fullName>
        <ecNumber evidence="15">3.6.3.-</ecNumber>
    </submittedName>
</protein>
<keyword evidence="3" id="KW-1003">Cell membrane</keyword>
<dbReference type="InterPro" id="IPR017911">
    <property type="entry name" value="MacB-like_ATP-bd"/>
</dbReference>
<keyword evidence="6" id="KW-0547">Nucleotide-binding</keyword>
<dbReference type="PROSITE" id="PS00211">
    <property type="entry name" value="ABC_TRANSPORTER_1"/>
    <property type="match status" value="1"/>
</dbReference>
<dbReference type="HOGENOM" id="CLU_000604_78_2_5"/>
<comment type="similarity">
    <text evidence="12">Belongs to the ABC transporter superfamily. Macrolide exporter (TC 3.A.1.122) family.</text>
</comment>
<accession>F0J2P5</accession>
<gene>
    <name evidence="15" type="primary">macB</name>
    <name evidence="15" type="ordered locus">ACMV_03370</name>
</gene>
<sequence>MPGAVPGAVIELRGVSRTYRSGDVEVQALREVDLVIGPGEFVAIMGSSGSGKSTLMAILGCLDRPSRGEYRFESVDVARLEEPELARVRSARIGFVFQSFNLLARTSALDNVALPLFYASDGPVKGGSRTARALRALGQMGLAGREGNTPSQLSGGQQQRVAIARALINAPRLLLADEPTGNLDTRTSHEIMETLAALNRERGTTILVVTHEPDIAAYADRVLTMRDGRIVGDERREKARGEAAPPAAVAEAAPDAAPNETPDAAPARRRAGIAWAFGAMIVGAAVQALARNRLRSALTMLGVFIGVAALITMVAVGQGANQAIRKQIESLGTNLLVVLPGATTAGGARAGFGSASTITVDDARAILREDPAVSRIGYLIRAAGQVRYASQNWTTAIAGVSIDYPAMTNWRVAEGRPIGAQDERNGALVGLIGQTVRQQLFAPGEDPVGATILVKGTPIRVIGVLAGKGQTAFGTDQDDIVMLPFSTAEQRVLGTATPSRQDAPLNWAYPAWPNPYGLQLRLTGYVNQLFAQAVSPDAVAEAMEQISGTLSVRHRIQPNGLKDFSVRNLSQIAAAAQGSSRIMSLLLAIVASISLLVGGIGIMNILLVSVTERTREIGLRMAIGARRLHVLLQFLAESVFLSVTGGLGGIVLGVALSGGITLFAGWPAPVSLLAVAGGFLFSVAVGVAFGFYPARKAARLDPIEALRYE</sequence>
<dbReference type="AlphaFoldDB" id="F0J2P5"/>
<keyword evidence="16" id="KW-1185">Reference proteome</keyword>
<dbReference type="EMBL" id="AP012035">
    <property type="protein sequence ID" value="BAJ79684.1"/>
    <property type="molecule type" value="Genomic_DNA"/>
</dbReference>
<dbReference type="PROSITE" id="PS50893">
    <property type="entry name" value="ABC_TRANSPORTER_2"/>
    <property type="match status" value="1"/>
</dbReference>
<keyword evidence="9 14" id="KW-0472">Membrane</keyword>
<keyword evidence="7 15" id="KW-0067">ATP-binding</keyword>
<dbReference type="GO" id="GO:0098796">
    <property type="term" value="C:membrane protein complex"/>
    <property type="evidence" value="ECO:0007669"/>
    <property type="project" value="UniProtKB-ARBA"/>
</dbReference>